<feature type="compositionally biased region" description="Low complexity" evidence="1">
    <location>
        <begin position="451"/>
        <end position="465"/>
    </location>
</feature>
<evidence type="ECO:0000256" key="1">
    <source>
        <dbReference type="SAM" id="MobiDB-lite"/>
    </source>
</evidence>
<feature type="transmembrane region" description="Helical" evidence="2">
    <location>
        <begin position="53"/>
        <end position="77"/>
    </location>
</feature>
<evidence type="ECO:0000313" key="4">
    <source>
        <dbReference type="Proteomes" id="UP000634476"/>
    </source>
</evidence>
<dbReference type="SUPFAM" id="SSF82171">
    <property type="entry name" value="DPP6 N-terminal domain-like"/>
    <property type="match status" value="1"/>
</dbReference>
<dbReference type="RefSeq" id="WP_203876125.1">
    <property type="nucleotide sequence ID" value="NZ_BOOK01000027.1"/>
</dbReference>
<reference evidence="3" key="1">
    <citation type="submission" date="2021-01" db="EMBL/GenBank/DDBJ databases">
        <title>Whole genome shotgun sequence of Planobispora takensis NBRC 109077.</title>
        <authorList>
            <person name="Komaki H."/>
            <person name="Tamura T."/>
        </authorList>
    </citation>
    <scope>NUCLEOTIDE SEQUENCE</scope>
    <source>
        <strain evidence="3">NBRC 109077</strain>
    </source>
</reference>
<evidence type="ECO:0000256" key="2">
    <source>
        <dbReference type="SAM" id="Phobius"/>
    </source>
</evidence>
<feature type="region of interest" description="Disordered" evidence="1">
    <location>
        <begin position="91"/>
        <end position="118"/>
    </location>
</feature>
<keyword evidence="4" id="KW-1185">Reference proteome</keyword>
<protein>
    <submittedName>
        <fullName evidence="3">Uncharacterized protein</fullName>
    </submittedName>
</protein>
<name>A0A8J3SW63_9ACTN</name>
<keyword evidence="2" id="KW-0812">Transmembrane</keyword>
<dbReference type="Proteomes" id="UP000634476">
    <property type="component" value="Unassembled WGS sequence"/>
</dbReference>
<evidence type="ECO:0000313" key="3">
    <source>
        <dbReference type="EMBL" id="GII01754.1"/>
    </source>
</evidence>
<sequence>MNQSGDGTGPMGGRSEADLVRTLAKAADAAPEPVGDLLGVIERRRVRRTRRRAQSILAVAAVITVIGGGTAVARGVFPHRGGEGPILADATATAVTSEKPRPTPTPSRSGTKAPGASIRPAAEVWPAAVSKIPAKAADGWKYRPITALSATELLLAAESSFEKAGRLEVYDTGSGSRTVLAETPGPEGVKGYFAQSFDVGAEHVVWYGETPNNGDKWADFWVVPRSGGTARQVGEVTGEQSEVDAVGVTADSVVWSVDKGGVYRMPLDGGTPERIEGTDGLHLVSWPWAADVGERDFRKPQTRLVNLETMQVTEVKAPDGLTAFDCGLEWCFGSGDGEDDRAVVERADGSQHRTLPGLGALGGDIVLARDMGLFHISGVVGLDGRGEEIEDHHVPLLALYDPLTGTLAGAGRRDPKGGGYGRGTSSSPTSIIYWDDDRRTVEKCRMVEADTAPASRPSGAPAPTGKIKSCETTEEGGGKEFTVVNLLAIPRTE</sequence>
<organism evidence="3 4">
    <name type="scientific">Planobispora takensis</name>
    <dbReference type="NCBI Taxonomy" id="1367882"/>
    <lineage>
        <taxon>Bacteria</taxon>
        <taxon>Bacillati</taxon>
        <taxon>Actinomycetota</taxon>
        <taxon>Actinomycetes</taxon>
        <taxon>Streptosporangiales</taxon>
        <taxon>Streptosporangiaceae</taxon>
        <taxon>Planobispora</taxon>
    </lineage>
</organism>
<comment type="caution">
    <text evidence="3">The sequence shown here is derived from an EMBL/GenBank/DDBJ whole genome shotgun (WGS) entry which is preliminary data.</text>
</comment>
<accession>A0A8J3SW63</accession>
<feature type="region of interest" description="Disordered" evidence="1">
    <location>
        <begin position="410"/>
        <end position="431"/>
    </location>
</feature>
<feature type="region of interest" description="Disordered" evidence="1">
    <location>
        <begin position="448"/>
        <end position="475"/>
    </location>
</feature>
<keyword evidence="2" id="KW-1133">Transmembrane helix</keyword>
<dbReference type="EMBL" id="BOOK01000027">
    <property type="protein sequence ID" value="GII01754.1"/>
    <property type="molecule type" value="Genomic_DNA"/>
</dbReference>
<dbReference type="AlphaFoldDB" id="A0A8J3SW63"/>
<proteinExistence type="predicted"/>
<gene>
    <name evidence="3" type="ORF">Pta02_37620</name>
</gene>
<keyword evidence="2" id="KW-0472">Membrane</keyword>